<evidence type="ECO:0000256" key="2">
    <source>
        <dbReference type="ARBA" id="ARBA00023125"/>
    </source>
</evidence>
<dbReference type="SUPFAM" id="SSF46785">
    <property type="entry name" value="Winged helix' DNA-binding domain"/>
    <property type="match status" value="1"/>
</dbReference>
<dbReference type="InterPro" id="IPR002577">
    <property type="entry name" value="HTH_HxlR"/>
</dbReference>
<dbReference type="GO" id="GO:0003677">
    <property type="term" value="F:DNA binding"/>
    <property type="evidence" value="ECO:0007669"/>
    <property type="project" value="UniProtKB-KW"/>
</dbReference>
<accession>A0A0K8MZR1</accession>
<dbReference type="PROSITE" id="PS51118">
    <property type="entry name" value="HTH_HXLR"/>
    <property type="match status" value="1"/>
</dbReference>
<reference evidence="5" key="1">
    <citation type="submission" date="2015-07" db="EMBL/GenBank/DDBJ databases">
        <title>Draft Genome Sequences of Anaerolinea thermolimosa IMO-1, Bellilinea caldifistulae GOMI-1, Leptolinea tardivitalis YMTK-2, Levilinea saccharolytica KIBI-1,Longilinea arvoryzae KOME-1, Previously Described as Members of the Anaerolineaceae (Chloroflexi).</title>
        <authorList>
            <person name="Sekiguchi Y."/>
            <person name="Ohashi A."/>
            <person name="Matsuura N."/>
            <person name="Tourlousse M.D."/>
        </authorList>
    </citation>
    <scope>NUCLEOTIDE SEQUENCE [LARGE SCALE GENOMIC DNA]</scope>
    <source>
        <strain evidence="5">KOME-1</strain>
    </source>
</reference>
<dbReference type="PANTHER" id="PTHR33204">
    <property type="entry name" value="TRANSCRIPTIONAL REGULATOR, MARR FAMILY"/>
    <property type="match status" value="1"/>
</dbReference>
<feature type="domain" description="HTH hxlR-type" evidence="4">
    <location>
        <begin position="10"/>
        <end position="107"/>
    </location>
</feature>
<keyword evidence="3" id="KW-0804">Transcription</keyword>
<sequence>MEIPINAEPCPVEAVAGIIGRKWVSLIIRDLASGQKRFGELQHSIGVSARILSLRLHELEEDGLVHRKVFPEIPPHTEYTLTPRGYLLVPVIDAMRAVGGNFITGVEKI</sequence>
<evidence type="ECO:0000313" key="5">
    <source>
        <dbReference type="EMBL" id="GAP16152.1"/>
    </source>
</evidence>
<protein>
    <submittedName>
        <fullName evidence="5">Transcriptional regulator, HxlR family</fullName>
    </submittedName>
</protein>
<proteinExistence type="predicted"/>
<dbReference type="InterPro" id="IPR036388">
    <property type="entry name" value="WH-like_DNA-bd_sf"/>
</dbReference>
<evidence type="ECO:0000256" key="1">
    <source>
        <dbReference type="ARBA" id="ARBA00023015"/>
    </source>
</evidence>
<dbReference type="InterPro" id="IPR036390">
    <property type="entry name" value="WH_DNA-bd_sf"/>
</dbReference>
<evidence type="ECO:0000259" key="4">
    <source>
        <dbReference type="PROSITE" id="PS51118"/>
    </source>
</evidence>
<evidence type="ECO:0000313" key="6">
    <source>
        <dbReference type="Proteomes" id="UP000055060"/>
    </source>
</evidence>
<gene>
    <name evidence="5" type="ORF">LARV_03948</name>
</gene>
<evidence type="ECO:0000256" key="3">
    <source>
        <dbReference type="ARBA" id="ARBA00023163"/>
    </source>
</evidence>
<keyword evidence="6" id="KW-1185">Reference proteome</keyword>
<dbReference type="AlphaFoldDB" id="A0A0K8MZR1"/>
<keyword evidence="2" id="KW-0238">DNA-binding</keyword>
<dbReference type="STRING" id="360412.LARV_03948"/>
<dbReference type="EMBL" id="DF967973">
    <property type="protein sequence ID" value="GAP16152.1"/>
    <property type="molecule type" value="Genomic_DNA"/>
</dbReference>
<dbReference type="Gene3D" id="1.10.10.10">
    <property type="entry name" value="Winged helix-like DNA-binding domain superfamily/Winged helix DNA-binding domain"/>
    <property type="match status" value="1"/>
</dbReference>
<dbReference type="PANTHER" id="PTHR33204:SF18">
    <property type="entry name" value="TRANSCRIPTIONAL REGULATORY PROTEIN"/>
    <property type="match status" value="1"/>
</dbReference>
<dbReference type="OrthoDB" id="9791143at2"/>
<dbReference type="Proteomes" id="UP000055060">
    <property type="component" value="Unassembled WGS sequence"/>
</dbReference>
<name>A0A0K8MZR1_9CHLR</name>
<dbReference type="Pfam" id="PF01638">
    <property type="entry name" value="HxlR"/>
    <property type="match status" value="1"/>
</dbReference>
<dbReference type="RefSeq" id="WP_075075526.1">
    <property type="nucleotide sequence ID" value="NZ_DF967973.1"/>
</dbReference>
<organism evidence="5">
    <name type="scientific">Longilinea arvoryzae</name>
    <dbReference type="NCBI Taxonomy" id="360412"/>
    <lineage>
        <taxon>Bacteria</taxon>
        <taxon>Bacillati</taxon>
        <taxon>Chloroflexota</taxon>
        <taxon>Anaerolineae</taxon>
        <taxon>Anaerolineales</taxon>
        <taxon>Anaerolineaceae</taxon>
        <taxon>Longilinea</taxon>
    </lineage>
</organism>
<keyword evidence="1" id="KW-0805">Transcription regulation</keyword>